<dbReference type="Proteomes" id="UP000494165">
    <property type="component" value="Unassembled WGS sequence"/>
</dbReference>
<accession>A0A8S1DIU9</accession>
<protein>
    <submittedName>
        <fullName evidence="2">Uncharacterized protein</fullName>
    </submittedName>
</protein>
<keyword evidence="1" id="KW-0732">Signal</keyword>
<feature type="signal peptide" evidence="1">
    <location>
        <begin position="1"/>
        <end position="16"/>
    </location>
</feature>
<name>A0A8S1DIU9_9INSE</name>
<proteinExistence type="predicted"/>
<dbReference type="AlphaFoldDB" id="A0A8S1DIU9"/>
<dbReference type="EMBL" id="CADEPI010000152">
    <property type="protein sequence ID" value="CAB3377833.1"/>
    <property type="molecule type" value="Genomic_DNA"/>
</dbReference>
<evidence type="ECO:0000313" key="2">
    <source>
        <dbReference type="EMBL" id="CAB3377833.1"/>
    </source>
</evidence>
<feature type="chain" id="PRO_5035746707" evidence="1">
    <location>
        <begin position="17"/>
        <end position="103"/>
    </location>
</feature>
<sequence>MYKLFVFAAVLAVAAAGVPSFGALPYPYAAAPLAYSSHYAYGAPLAYNAAPLAYNHAIAAPAVAAYAAAPVAYAAPAPVTYATGQKITYSAEPVEQHGYKIAY</sequence>
<evidence type="ECO:0000313" key="3">
    <source>
        <dbReference type="Proteomes" id="UP000494165"/>
    </source>
</evidence>
<evidence type="ECO:0000256" key="1">
    <source>
        <dbReference type="SAM" id="SignalP"/>
    </source>
</evidence>
<reference evidence="2 3" key="1">
    <citation type="submission" date="2020-04" db="EMBL/GenBank/DDBJ databases">
        <authorList>
            <person name="Alioto T."/>
            <person name="Alioto T."/>
            <person name="Gomez Garrido J."/>
        </authorList>
    </citation>
    <scope>NUCLEOTIDE SEQUENCE [LARGE SCALE GENOMIC DNA]</scope>
</reference>
<comment type="caution">
    <text evidence="2">The sequence shown here is derived from an EMBL/GenBank/DDBJ whole genome shotgun (WGS) entry which is preliminary data.</text>
</comment>
<organism evidence="2 3">
    <name type="scientific">Cloeon dipterum</name>
    <dbReference type="NCBI Taxonomy" id="197152"/>
    <lineage>
        <taxon>Eukaryota</taxon>
        <taxon>Metazoa</taxon>
        <taxon>Ecdysozoa</taxon>
        <taxon>Arthropoda</taxon>
        <taxon>Hexapoda</taxon>
        <taxon>Insecta</taxon>
        <taxon>Pterygota</taxon>
        <taxon>Palaeoptera</taxon>
        <taxon>Ephemeroptera</taxon>
        <taxon>Pisciforma</taxon>
        <taxon>Baetidae</taxon>
        <taxon>Cloeon</taxon>
    </lineage>
</organism>
<keyword evidence="3" id="KW-1185">Reference proteome</keyword>
<gene>
    <name evidence="2" type="ORF">CLODIP_2_CD05812</name>
</gene>